<evidence type="ECO:0000313" key="3">
    <source>
        <dbReference type="Proteomes" id="UP001189429"/>
    </source>
</evidence>
<evidence type="ECO:0000256" key="1">
    <source>
        <dbReference type="SAM" id="MobiDB-lite"/>
    </source>
</evidence>
<name>A0ABN9R539_9DINO</name>
<proteinExistence type="predicted"/>
<keyword evidence="3" id="KW-1185">Reference proteome</keyword>
<feature type="non-terminal residue" evidence="2">
    <location>
        <position position="1"/>
    </location>
</feature>
<accession>A0ABN9R539</accession>
<organism evidence="2 3">
    <name type="scientific">Prorocentrum cordatum</name>
    <dbReference type="NCBI Taxonomy" id="2364126"/>
    <lineage>
        <taxon>Eukaryota</taxon>
        <taxon>Sar</taxon>
        <taxon>Alveolata</taxon>
        <taxon>Dinophyceae</taxon>
        <taxon>Prorocentrales</taxon>
        <taxon>Prorocentraceae</taxon>
        <taxon>Prorocentrum</taxon>
    </lineage>
</organism>
<feature type="region of interest" description="Disordered" evidence="1">
    <location>
        <begin position="17"/>
        <end position="51"/>
    </location>
</feature>
<dbReference type="EMBL" id="CAUYUJ010005514">
    <property type="protein sequence ID" value="CAK0813914.1"/>
    <property type="molecule type" value="Genomic_DNA"/>
</dbReference>
<comment type="caution">
    <text evidence="2">The sequence shown here is derived from an EMBL/GenBank/DDBJ whole genome shotgun (WGS) entry which is preliminary data.</text>
</comment>
<evidence type="ECO:0000313" key="2">
    <source>
        <dbReference type="EMBL" id="CAK0813914.1"/>
    </source>
</evidence>
<feature type="compositionally biased region" description="Low complexity" evidence="1">
    <location>
        <begin position="31"/>
        <end position="51"/>
    </location>
</feature>
<feature type="non-terminal residue" evidence="2">
    <location>
        <position position="51"/>
    </location>
</feature>
<protein>
    <submittedName>
        <fullName evidence="2">Uncharacterized protein</fullName>
    </submittedName>
</protein>
<sequence length="51" mass="5731">ASCWPCRAARPLFRPLLAAPPPRQWPSAWQRPPSWARRPPSPGSRPAWGTT</sequence>
<gene>
    <name evidence="2" type="ORF">PCOR1329_LOCUS17686</name>
</gene>
<reference evidence="2" key="1">
    <citation type="submission" date="2023-10" db="EMBL/GenBank/DDBJ databases">
        <authorList>
            <person name="Chen Y."/>
            <person name="Shah S."/>
            <person name="Dougan E. K."/>
            <person name="Thang M."/>
            <person name="Chan C."/>
        </authorList>
    </citation>
    <scope>NUCLEOTIDE SEQUENCE [LARGE SCALE GENOMIC DNA]</scope>
</reference>
<dbReference type="Proteomes" id="UP001189429">
    <property type="component" value="Unassembled WGS sequence"/>
</dbReference>